<dbReference type="EMBL" id="LANX01000001">
    <property type="protein sequence ID" value="KJV68822.1"/>
    <property type="molecule type" value="Genomic_DNA"/>
</dbReference>
<dbReference type="SUPFAM" id="SSF52374">
    <property type="entry name" value="Nucleotidylyl transferase"/>
    <property type="match status" value="1"/>
</dbReference>
<comment type="subcellular location">
    <subcellularLocation>
        <location evidence="1 10">Cytoplasm</location>
    </subcellularLocation>
</comment>
<reference evidence="11 12" key="1">
    <citation type="submission" date="2015-02" db="EMBL/GenBank/DDBJ databases">
        <title>Genome Sequencing of Rickettsiales.</title>
        <authorList>
            <person name="Daugherty S.C."/>
            <person name="Su Q."/>
            <person name="Abolude K."/>
            <person name="Beier-Sexton M."/>
            <person name="Carlyon J.A."/>
            <person name="Carter R."/>
            <person name="Day N.P."/>
            <person name="Dumler S.J."/>
            <person name="Dyachenko V."/>
            <person name="Godinez A."/>
            <person name="Kurtti T.J."/>
            <person name="Lichay M."/>
            <person name="Mullins K.E."/>
            <person name="Ott S."/>
            <person name="Pappas-Brown V."/>
            <person name="Paris D.H."/>
            <person name="Patel P."/>
            <person name="Richards A.L."/>
            <person name="Sadzewicz L."/>
            <person name="Sears K."/>
            <person name="Seidman D."/>
            <person name="Sengamalay N."/>
            <person name="Stenos J."/>
            <person name="Tallon L.J."/>
            <person name="Vincent G."/>
            <person name="Fraser C.M."/>
            <person name="Munderloh U."/>
            <person name="Dunning-Hotopp J.C."/>
        </authorList>
    </citation>
    <scope>NUCLEOTIDE SEQUENCE [LARGE SCALE GENOMIC DNA]</scope>
    <source>
        <strain evidence="11 12">RAC413</strain>
    </source>
</reference>
<dbReference type="GO" id="GO:0004824">
    <property type="term" value="F:lysine-tRNA ligase activity"/>
    <property type="evidence" value="ECO:0007669"/>
    <property type="project" value="UniProtKB-UniRule"/>
</dbReference>
<comment type="similarity">
    <text evidence="2 10">Belongs to the class-I aminoacyl-tRNA synthetase family.</text>
</comment>
<sequence length="511" mass="59177">MRYNSWPFKEAEKILQKCHNKKEIIFETGYGPSGLPHIGTFSEVLRTTFIMNALQEISPKNVNIKLIVVSDDMDGLRKIPDNVPNKEMLVEHLNKPLTVVPDPFGLYESYGHYMNALLCKFLDFFNFEYEFRSATESYKSGIYDEKLLLLLKYYDKVMDVMLPTLGDERKKTYSPFLPICPKTFKVLQVPVIRVDTKLGTISYKDPEDGIIEVLVTGGNCKLQWKPDWGMRWAAFNVDYETHGKDLTPSAELSSKICKILGNEPPILFCYELFLDKDGKKISKSKGNGISIEDWLLYAPRESLALYLFQNPKRAKRLYFDVIPKSVDDYLGLVKDYNQDRNYDNPVWHIHNGKVPELDMLGLNFSLLLNLASACNAENSDILWGFINNYKSDIFPGEREFLDKLVVFAVKYYHNFVKLYKVYRIPTDDEKIMLNDLISTLLLLKNDDSFSSIQNQIFLLGKKYYNNDLKQWFKMLYEVLLGQSQGPKLGSFIKLYGIENTIALIEKIIEKH</sequence>
<dbReference type="PANTHER" id="PTHR37940">
    <property type="entry name" value="LYSINE--TRNA LIGASE"/>
    <property type="match status" value="1"/>
</dbReference>
<proteinExistence type="inferred from homology"/>
<dbReference type="Gene3D" id="1.10.10.350">
    <property type="match status" value="1"/>
</dbReference>
<evidence type="ECO:0000256" key="8">
    <source>
        <dbReference type="ARBA" id="ARBA00023146"/>
    </source>
</evidence>
<accession>A0A0F3NM91</accession>
<keyword evidence="6 10" id="KW-0067">ATP-binding</keyword>
<dbReference type="Gene3D" id="3.40.50.620">
    <property type="entry name" value="HUPs"/>
    <property type="match status" value="2"/>
</dbReference>
<dbReference type="PATRIC" id="fig|1359163.3.peg.181"/>
<dbReference type="GO" id="GO:0000049">
    <property type="term" value="F:tRNA binding"/>
    <property type="evidence" value="ECO:0007669"/>
    <property type="project" value="InterPro"/>
</dbReference>
<evidence type="ECO:0000313" key="12">
    <source>
        <dbReference type="Proteomes" id="UP000033562"/>
    </source>
</evidence>
<dbReference type="GO" id="GO:0006430">
    <property type="term" value="P:lysyl-tRNA aminoacylation"/>
    <property type="evidence" value="ECO:0007669"/>
    <property type="project" value="UniProtKB-UniRule"/>
</dbReference>
<dbReference type="InterPro" id="IPR001412">
    <property type="entry name" value="aa-tRNA-synth_I_CS"/>
</dbReference>
<dbReference type="RefSeq" id="WP_045808664.1">
    <property type="nucleotide sequence ID" value="NZ_LANX01000001.1"/>
</dbReference>
<evidence type="ECO:0000256" key="4">
    <source>
        <dbReference type="ARBA" id="ARBA00022598"/>
    </source>
</evidence>
<comment type="caution">
    <text evidence="11">The sequence shown here is derived from an EMBL/GenBank/DDBJ whole genome shotgun (WGS) entry which is preliminary data.</text>
</comment>
<evidence type="ECO:0000256" key="7">
    <source>
        <dbReference type="ARBA" id="ARBA00022917"/>
    </source>
</evidence>
<dbReference type="Pfam" id="PF01921">
    <property type="entry name" value="tRNA-synt_1f"/>
    <property type="match status" value="1"/>
</dbReference>
<dbReference type="InterPro" id="IPR008925">
    <property type="entry name" value="aa_tRNA-synth_I_cd-bd_sf"/>
</dbReference>
<evidence type="ECO:0000256" key="1">
    <source>
        <dbReference type="ARBA" id="ARBA00004496"/>
    </source>
</evidence>
<evidence type="ECO:0000256" key="3">
    <source>
        <dbReference type="ARBA" id="ARBA00022490"/>
    </source>
</evidence>
<evidence type="ECO:0000256" key="2">
    <source>
        <dbReference type="ARBA" id="ARBA00005594"/>
    </source>
</evidence>
<protein>
    <recommendedName>
        <fullName evidence="10">Lysine--tRNA ligase</fullName>
        <ecNumber evidence="10">6.1.1.6</ecNumber>
    </recommendedName>
    <alternativeName>
        <fullName evidence="10">Lysyl-tRNA synthetase</fullName>
        <shortName evidence="10">LysRS</shortName>
    </alternativeName>
</protein>
<keyword evidence="7 10" id="KW-0648">Protein biosynthesis</keyword>
<dbReference type="PANTHER" id="PTHR37940:SF1">
    <property type="entry name" value="LYSINE--TRNA LIGASE"/>
    <property type="match status" value="1"/>
</dbReference>
<dbReference type="Proteomes" id="UP000033562">
    <property type="component" value="Unassembled WGS sequence"/>
</dbReference>
<keyword evidence="5 10" id="KW-0547">Nucleotide-binding</keyword>
<dbReference type="InterPro" id="IPR014729">
    <property type="entry name" value="Rossmann-like_a/b/a_fold"/>
</dbReference>
<name>A0A0F3NM91_9RICK</name>
<dbReference type="HAMAP" id="MF_00177">
    <property type="entry name" value="Lys_tRNA_synth_class1"/>
    <property type="match status" value="1"/>
</dbReference>
<dbReference type="InterPro" id="IPR020751">
    <property type="entry name" value="aa-tRNA-synth_I_codon-bd_sub2"/>
</dbReference>
<dbReference type="EC" id="6.1.1.6" evidence="10"/>
<dbReference type="PROSITE" id="PS00178">
    <property type="entry name" value="AA_TRNA_LIGASE_I"/>
    <property type="match status" value="1"/>
</dbReference>
<dbReference type="SUPFAM" id="SSF48163">
    <property type="entry name" value="An anticodon-binding domain of class I aminoacyl-tRNA synthetases"/>
    <property type="match status" value="1"/>
</dbReference>
<evidence type="ECO:0000256" key="9">
    <source>
        <dbReference type="ARBA" id="ARBA00048573"/>
    </source>
</evidence>
<evidence type="ECO:0000313" key="11">
    <source>
        <dbReference type="EMBL" id="KJV68822.1"/>
    </source>
</evidence>
<dbReference type="AlphaFoldDB" id="A0A0F3NM91"/>
<dbReference type="NCBIfam" id="NF001968">
    <property type="entry name" value="PRK00750.1-2"/>
    <property type="match status" value="1"/>
</dbReference>
<dbReference type="GO" id="GO:0005737">
    <property type="term" value="C:cytoplasm"/>
    <property type="evidence" value="ECO:0007669"/>
    <property type="project" value="UniProtKB-SubCell"/>
</dbReference>
<dbReference type="STRING" id="1359163.NLO413_0187"/>
<dbReference type="OrthoDB" id="9803151at2"/>
<gene>
    <name evidence="10 11" type="primary">lysS</name>
    <name evidence="11" type="ORF">NLO413_0187</name>
</gene>
<organism evidence="11 12">
    <name type="scientific">Candidatus Neoehrlichia procyonis str. RAC413</name>
    <dbReference type="NCBI Taxonomy" id="1359163"/>
    <lineage>
        <taxon>Bacteria</taxon>
        <taxon>Pseudomonadati</taxon>
        <taxon>Pseudomonadota</taxon>
        <taxon>Alphaproteobacteria</taxon>
        <taxon>Rickettsiales</taxon>
        <taxon>Anaplasmataceae</taxon>
        <taxon>Candidatus Neoehrlichia</taxon>
    </lineage>
</organism>
<feature type="binding site" evidence="10">
    <location>
        <position position="283"/>
    </location>
    <ligand>
        <name>ATP</name>
        <dbReference type="ChEBI" id="CHEBI:30616"/>
    </ligand>
</feature>
<keyword evidence="4 10" id="KW-0436">Ligase</keyword>
<dbReference type="GO" id="GO:0005524">
    <property type="term" value="F:ATP binding"/>
    <property type="evidence" value="ECO:0007669"/>
    <property type="project" value="UniProtKB-UniRule"/>
</dbReference>
<evidence type="ECO:0000256" key="6">
    <source>
        <dbReference type="ARBA" id="ARBA00022840"/>
    </source>
</evidence>
<evidence type="ECO:0000256" key="5">
    <source>
        <dbReference type="ARBA" id="ARBA00022741"/>
    </source>
</evidence>
<dbReference type="NCBIfam" id="TIGR00467">
    <property type="entry name" value="lysS_arch"/>
    <property type="match status" value="1"/>
</dbReference>
<keyword evidence="8 10" id="KW-0030">Aminoacyl-tRNA synthetase</keyword>
<feature type="short sequence motif" description="'HIGH' region" evidence="10">
    <location>
        <begin position="32"/>
        <end position="40"/>
    </location>
</feature>
<feature type="short sequence motif" description="'KMSKS' region" evidence="10">
    <location>
        <begin position="280"/>
        <end position="284"/>
    </location>
</feature>
<keyword evidence="3 10" id="KW-0963">Cytoplasm</keyword>
<evidence type="ECO:0000256" key="10">
    <source>
        <dbReference type="HAMAP-Rule" id="MF_00177"/>
    </source>
</evidence>
<keyword evidence="12" id="KW-1185">Reference proteome</keyword>
<comment type="catalytic activity">
    <reaction evidence="9 10">
        <text>tRNA(Lys) + L-lysine + ATP = L-lysyl-tRNA(Lys) + AMP + diphosphate</text>
        <dbReference type="Rhea" id="RHEA:20792"/>
        <dbReference type="Rhea" id="RHEA-COMP:9696"/>
        <dbReference type="Rhea" id="RHEA-COMP:9697"/>
        <dbReference type="ChEBI" id="CHEBI:30616"/>
        <dbReference type="ChEBI" id="CHEBI:32551"/>
        <dbReference type="ChEBI" id="CHEBI:33019"/>
        <dbReference type="ChEBI" id="CHEBI:78442"/>
        <dbReference type="ChEBI" id="CHEBI:78529"/>
        <dbReference type="ChEBI" id="CHEBI:456215"/>
        <dbReference type="EC" id="6.1.1.6"/>
    </reaction>
</comment>
<dbReference type="InterPro" id="IPR002904">
    <property type="entry name" value="Lys-tRNA-ligase"/>
</dbReference>